<organism evidence="1 2">
    <name type="scientific">Alternaria gaisen</name>
    <dbReference type="NCBI Taxonomy" id="167740"/>
    <lineage>
        <taxon>Eukaryota</taxon>
        <taxon>Fungi</taxon>
        <taxon>Dikarya</taxon>
        <taxon>Ascomycota</taxon>
        <taxon>Pezizomycotina</taxon>
        <taxon>Dothideomycetes</taxon>
        <taxon>Pleosporomycetidae</taxon>
        <taxon>Pleosporales</taxon>
        <taxon>Pleosporineae</taxon>
        <taxon>Pleosporaceae</taxon>
        <taxon>Alternaria</taxon>
        <taxon>Alternaria sect. Alternaria</taxon>
    </lineage>
</organism>
<comment type="caution">
    <text evidence="1">The sequence shown here is derived from an EMBL/GenBank/DDBJ whole genome shotgun (WGS) entry which is preliminary data.</text>
</comment>
<evidence type="ECO:0000313" key="2">
    <source>
        <dbReference type="Proteomes" id="UP000293547"/>
    </source>
</evidence>
<gene>
    <name evidence="1" type="ORF">AG0111_0g944</name>
</gene>
<evidence type="ECO:0000313" key="1">
    <source>
        <dbReference type="EMBL" id="KAB2109672.1"/>
    </source>
</evidence>
<dbReference type="EMBL" id="PDWZ02000001">
    <property type="protein sequence ID" value="KAB2109672.1"/>
    <property type="molecule type" value="Genomic_DNA"/>
</dbReference>
<keyword evidence="2" id="KW-1185">Reference proteome</keyword>
<name>A0ACB6FZ15_9PLEO</name>
<protein>
    <submittedName>
        <fullName evidence="1">Uncharacterized protein</fullName>
    </submittedName>
</protein>
<sequence length="1223" mass="139768">MSGQARSASRRSGLKENIAVDDDYSPPKDSSAELSELDSDTFSPEEIDQVDIPHKRQLKQKAPTRKSGRKKSRLPGSRDDAPTAVTKISASATDLQTLRIVPSSKTRNVNKWLEAFPTLSVLERVTASPPSLLKTDLTPLGDLPDMIGRQFKYDVELVELDINWDPVESEEKKPYFLKQQDQMTMLAKYRKKMKTWRVFVWDDALPKDQQTKLRLFPEHAPQSTRQEQAWIKKEALWKSQKRDMSALPPLVFPYKNAIIGGPLDINVCPDEATASRVAAEACRLLNKYPLEIDSVDFPQQTGAKGEPKSSGMRTLIELMAMRKIKDDFDFRSLRYIFHSTAQESGYYCLSPQVSISKALGAGSRYYVVLPTFTTEDIDINKRKWTRLAINDDVVSEKGIDSLPEVPSWWGMKYVEPDTKDAFKKLVPVDKMLKFINYLSWSVFGHLGTRDGILSAPRALFESSTSRSYSMAGPYNGKPLFKVWKRGPFRPSHSVASTISGKIPQAQTSLPTHVAALALQSAYHVFCRNEGILKTFQELFVALDELALKKSILSKHSYCVCGSDAKKKADTAHFCMFCLRLKVCSEMAWTIDDRLVCLEHFKNGPPAQDNFLVRRIRIKVDNLEHYSRVGISSADRRDMKNTLIKDHVLSNNHWRDIFNGDRVDDQAEYWLAHSVDAIYPLWMSDNLFHVHHPGNVGLTNLFTNLFKNTDLPIMLAAASNAVRTQVKGEYLPEIELAFDHFARIRTVIPWKIDSRRDLVIKQPKRWWLSYYSMMRSGVFDGRAPLKPVSQVTYGLESKPTTPWTDTAITGRLNRICREIENDSSINPNGLKLLRSKKTGAPWLWNPEHMFDNHNWEYLGRLFEFRMYTMDNLCDWTSNHDEESNETLFLACVVLWFMLDGGKDEVLGLRMTVFKHHALRFSIGRALHVLPGSIMRTGWKVKYPKSISQYDDAQRTITMESWAMNRGKSNFPTDHATVASWTDVIRHWPQDSKFWDAYPPNCDLKPVNWPRDWKAHRFPTGPHDRDMDDDDDLEDEEESDSDIDNYNLVEEEELIDVGDDEEIDSADGDDEETDNADENTGSAQIQPMTHTDLEEDQEFLSSLAKHLPNDVLQRYQDTISKWGKNISVGLHEESGDPGSGLGDEPGSDTKERLELFKFACAQLIHQGVHSEFAIKGMSTIPLEVWQRMSVETTFTEDEITSFCLHLHDKGNLIYYEKEAAFTYKI</sequence>
<reference evidence="1 2" key="1">
    <citation type="journal article" date="2019" name="bioRxiv">
        <title>Genomics, evolutionary history and diagnostics of the Alternaria alternata species group including apple and Asian pear pathotypes.</title>
        <authorList>
            <person name="Armitage A.D."/>
            <person name="Cockerton H.M."/>
            <person name="Sreenivasaprasad S."/>
            <person name="Woodhall J.W."/>
            <person name="Lane C.R."/>
            <person name="Harrison R.J."/>
            <person name="Clarkson J.P."/>
        </authorList>
    </citation>
    <scope>NUCLEOTIDE SEQUENCE [LARGE SCALE GENOMIC DNA]</scope>
    <source>
        <strain evidence="1 2">FERA 650</strain>
    </source>
</reference>
<accession>A0ACB6FZ15</accession>
<proteinExistence type="predicted"/>
<dbReference type="Proteomes" id="UP000293547">
    <property type="component" value="Unassembled WGS sequence"/>
</dbReference>